<reference evidence="5 6" key="1">
    <citation type="submission" date="2017-09" db="EMBL/GenBank/DDBJ databases">
        <authorList>
            <person name="Lee N."/>
            <person name="Cho B.-K."/>
        </authorList>
    </citation>
    <scope>NUCLEOTIDE SEQUENCE [LARGE SCALE GENOMIC DNA]</scope>
    <source>
        <strain evidence="5 6">ATCC 27476</strain>
    </source>
</reference>
<dbReference type="EMBL" id="CP023692">
    <property type="protein sequence ID" value="QEV48569.1"/>
    <property type="molecule type" value="Genomic_DNA"/>
</dbReference>
<proteinExistence type="predicted"/>
<feature type="domain" description="HTH arsR-type" evidence="4">
    <location>
        <begin position="254"/>
        <end position="329"/>
    </location>
</feature>
<organism evidence="5 6">
    <name type="scientific">Streptomyces vinaceus</name>
    <dbReference type="NCBI Taxonomy" id="1960"/>
    <lineage>
        <taxon>Bacteria</taxon>
        <taxon>Bacillati</taxon>
        <taxon>Actinomycetota</taxon>
        <taxon>Actinomycetes</taxon>
        <taxon>Kitasatosporales</taxon>
        <taxon>Streptomycetaceae</taxon>
        <taxon>Streptomyces</taxon>
    </lineage>
</organism>
<dbReference type="SMART" id="SM00418">
    <property type="entry name" value="HTH_ARSR"/>
    <property type="match status" value="1"/>
</dbReference>
<gene>
    <name evidence="5" type="ORF">CP980_28935</name>
</gene>
<dbReference type="GeneID" id="95614571"/>
<sequence>MSWWQVDADTLAGGRFVISPLAEVLAGLKTLHRGSAAHIGEQQWLDAHLPGYRDRLARDRVTAALVRAALGRRWNATFLTPTPLGDGEATFAQELEQIRSTPPAAVRADLTESLNGSLPALLRRDDLADRCADLLEWVWSEAVQPSWPRRRRIVEADIVARTTRLGVHGWATALSEMRPGMRWLGEDRLQTTVCDSPPLELSGVQLMFVPVTLDQSWVCWDVPAVDRPDAPPRYAIVYPCSGVLADGDREPAPEALAALLGAARAEILTLLDAPKTTTQLVALTGQPLGSVGRHLKILFEARLTHRRRAGRSVLYYLTSAGQVLVGAQRAGLGGP</sequence>
<dbReference type="RefSeq" id="WP_150529385.1">
    <property type="nucleotide sequence ID" value="NZ_BNBW01000003.1"/>
</dbReference>
<dbReference type="KEGG" id="svn:CP980_28935"/>
<keyword evidence="1" id="KW-0805">Transcription regulation</keyword>
<keyword evidence="6" id="KW-1185">Reference proteome</keyword>
<accession>A0A5J6JCE7</accession>
<dbReference type="InterPro" id="IPR036388">
    <property type="entry name" value="WH-like_DNA-bd_sf"/>
</dbReference>
<dbReference type="Proteomes" id="UP000325563">
    <property type="component" value="Chromosome"/>
</dbReference>
<dbReference type="InterPro" id="IPR036390">
    <property type="entry name" value="WH_DNA-bd_sf"/>
</dbReference>
<evidence type="ECO:0000256" key="1">
    <source>
        <dbReference type="ARBA" id="ARBA00023015"/>
    </source>
</evidence>
<dbReference type="CDD" id="cd00090">
    <property type="entry name" value="HTH_ARSR"/>
    <property type="match status" value="1"/>
</dbReference>
<evidence type="ECO:0000259" key="4">
    <source>
        <dbReference type="SMART" id="SM00418"/>
    </source>
</evidence>
<dbReference type="InterPro" id="IPR001845">
    <property type="entry name" value="HTH_ArsR_DNA-bd_dom"/>
</dbReference>
<keyword evidence="2" id="KW-0238">DNA-binding</keyword>
<dbReference type="SUPFAM" id="SSF46785">
    <property type="entry name" value="Winged helix' DNA-binding domain"/>
    <property type="match status" value="1"/>
</dbReference>
<dbReference type="InterPro" id="IPR011991">
    <property type="entry name" value="ArsR-like_HTH"/>
</dbReference>
<dbReference type="GO" id="GO:0003677">
    <property type="term" value="F:DNA binding"/>
    <property type="evidence" value="ECO:0007669"/>
    <property type="project" value="UniProtKB-KW"/>
</dbReference>
<evidence type="ECO:0000313" key="6">
    <source>
        <dbReference type="Proteomes" id="UP000325563"/>
    </source>
</evidence>
<evidence type="ECO:0000256" key="2">
    <source>
        <dbReference type="ARBA" id="ARBA00023125"/>
    </source>
</evidence>
<dbReference type="AlphaFoldDB" id="A0A5J6JCE7"/>
<dbReference type="GO" id="GO:0003700">
    <property type="term" value="F:DNA-binding transcription factor activity"/>
    <property type="evidence" value="ECO:0007669"/>
    <property type="project" value="InterPro"/>
</dbReference>
<dbReference type="PANTHER" id="PTHR43132:SF6">
    <property type="entry name" value="HTH-TYPE TRANSCRIPTIONAL REPRESSOR CZRA"/>
    <property type="match status" value="1"/>
</dbReference>
<name>A0A5J6JCE7_STRVI</name>
<dbReference type="InterPro" id="IPR051011">
    <property type="entry name" value="Metal_resp_trans_reg"/>
</dbReference>
<dbReference type="PANTHER" id="PTHR43132">
    <property type="entry name" value="ARSENICAL RESISTANCE OPERON REPRESSOR ARSR-RELATED"/>
    <property type="match status" value="1"/>
</dbReference>
<evidence type="ECO:0000313" key="5">
    <source>
        <dbReference type="EMBL" id="QEV48569.1"/>
    </source>
</evidence>
<protein>
    <submittedName>
        <fullName evidence="5">ArsR family transcriptional regulator</fullName>
    </submittedName>
</protein>
<dbReference type="Gene3D" id="1.10.10.10">
    <property type="entry name" value="Winged helix-like DNA-binding domain superfamily/Winged helix DNA-binding domain"/>
    <property type="match status" value="1"/>
</dbReference>
<evidence type="ECO:0000256" key="3">
    <source>
        <dbReference type="ARBA" id="ARBA00023163"/>
    </source>
</evidence>
<keyword evidence="3" id="KW-0804">Transcription</keyword>